<accession>A0A518D0E4</accession>
<evidence type="ECO:0000256" key="1">
    <source>
        <dbReference type="ARBA" id="ARBA00022741"/>
    </source>
</evidence>
<dbReference type="SUPFAM" id="SSF46689">
    <property type="entry name" value="Homeodomain-like"/>
    <property type="match status" value="1"/>
</dbReference>
<sequence length="461" mass="51206">MSDSAPRTRVLLAEDEPTIAETLGDALGDAGYEVLAAPDSAAALAVLESGSPDVVVTDIRMPGAGGMAILERSVALDPTRPVIVITGYASVDQAVEAMSRGAAWYVQKPFDNLSLVELVRRFSRARWIEAENRELRDRIARLSDIEGIVGRSPAMNDAVARLRTVAPTDATVLIEGESGTGKERFAMALHALSPRVDAPFVALSCAALPENLLETELFGHEKGAFTDAHREKKGRFELAEGGTLFLDDIDDMPASVQVKLLRVLQERRYERVGAEKSRAADFRLIAATKEPLRDLVRAGRFRDDLFYRIHVVPLRLPPLRERDGDVPLLCQALIERHFARATPDAPLPYLRESTMTALERYPWPGNVRELENAIQRALALRGDALELDREHLLPADPRWRGANEVPETVRPLREVLKEREREHIAFALEQTGGHRTQSAALLGISRKVLWEKLKEHDLEES</sequence>
<dbReference type="InterPro" id="IPR011006">
    <property type="entry name" value="CheY-like_superfamily"/>
</dbReference>
<keyword evidence="9" id="KW-1185">Reference proteome</keyword>
<dbReference type="PROSITE" id="PS00675">
    <property type="entry name" value="SIGMA54_INTERACT_1"/>
    <property type="match status" value="1"/>
</dbReference>
<keyword evidence="5" id="KW-0597">Phosphoprotein</keyword>
<protein>
    <submittedName>
        <fullName evidence="8">Transcriptional regulatory protein ZraR</fullName>
    </submittedName>
</protein>
<feature type="modified residue" description="4-aspartylphosphate" evidence="5">
    <location>
        <position position="58"/>
    </location>
</feature>
<dbReference type="PRINTS" id="PR01590">
    <property type="entry name" value="HTHFIS"/>
</dbReference>
<dbReference type="Pfam" id="PF02954">
    <property type="entry name" value="HTH_8"/>
    <property type="match status" value="1"/>
</dbReference>
<dbReference type="EMBL" id="CP036290">
    <property type="protein sequence ID" value="QDU84941.1"/>
    <property type="molecule type" value="Genomic_DNA"/>
</dbReference>
<dbReference type="PROSITE" id="PS50045">
    <property type="entry name" value="SIGMA54_INTERACT_4"/>
    <property type="match status" value="1"/>
</dbReference>
<dbReference type="GO" id="GO:0000160">
    <property type="term" value="P:phosphorelay signal transduction system"/>
    <property type="evidence" value="ECO:0007669"/>
    <property type="project" value="InterPro"/>
</dbReference>
<keyword evidence="1" id="KW-0547">Nucleotide-binding</keyword>
<feature type="domain" description="Response regulatory" evidence="7">
    <location>
        <begin position="9"/>
        <end position="123"/>
    </location>
</feature>
<evidence type="ECO:0000256" key="2">
    <source>
        <dbReference type="ARBA" id="ARBA00022840"/>
    </source>
</evidence>
<evidence type="ECO:0000313" key="8">
    <source>
        <dbReference type="EMBL" id="QDU84941.1"/>
    </source>
</evidence>
<dbReference type="InterPro" id="IPR001789">
    <property type="entry name" value="Sig_transdc_resp-reg_receiver"/>
</dbReference>
<dbReference type="Pfam" id="PF00158">
    <property type="entry name" value="Sigma54_activat"/>
    <property type="match status" value="1"/>
</dbReference>
<organism evidence="8 9">
    <name type="scientific">Rohdeia mirabilis</name>
    <dbReference type="NCBI Taxonomy" id="2528008"/>
    <lineage>
        <taxon>Bacteria</taxon>
        <taxon>Pseudomonadati</taxon>
        <taxon>Planctomycetota</taxon>
        <taxon>Planctomycetia</taxon>
        <taxon>Planctomycetia incertae sedis</taxon>
        <taxon>Rohdeia</taxon>
    </lineage>
</organism>
<dbReference type="AlphaFoldDB" id="A0A518D0E4"/>
<dbReference type="InterPro" id="IPR002078">
    <property type="entry name" value="Sigma_54_int"/>
</dbReference>
<dbReference type="OrthoDB" id="9807827at2"/>
<evidence type="ECO:0000256" key="5">
    <source>
        <dbReference type="PROSITE-ProRule" id="PRU00169"/>
    </source>
</evidence>
<dbReference type="InterPro" id="IPR025944">
    <property type="entry name" value="Sigma_54_int_dom_CS"/>
</dbReference>
<dbReference type="Pfam" id="PF25601">
    <property type="entry name" value="AAA_lid_14"/>
    <property type="match status" value="1"/>
</dbReference>
<dbReference type="Pfam" id="PF00072">
    <property type="entry name" value="Response_reg"/>
    <property type="match status" value="1"/>
</dbReference>
<dbReference type="PANTHER" id="PTHR32071">
    <property type="entry name" value="TRANSCRIPTIONAL REGULATORY PROTEIN"/>
    <property type="match status" value="1"/>
</dbReference>
<dbReference type="GO" id="GO:0006355">
    <property type="term" value="P:regulation of DNA-templated transcription"/>
    <property type="evidence" value="ECO:0007669"/>
    <property type="project" value="InterPro"/>
</dbReference>
<evidence type="ECO:0000259" key="7">
    <source>
        <dbReference type="PROSITE" id="PS50110"/>
    </source>
</evidence>
<dbReference type="GO" id="GO:0005524">
    <property type="term" value="F:ATP binding"/>
    <property type="evidence" value="ECO:0007669"/>
    <property type="project" value="UniProtKB-KW"/>
</dbReference>
<dbReference type="InterPro" id="IPR002197">
    <property type="entry name" value="HTH_Fis"/>
</dbReference>
<keyword evidence="3" id="KW-0805">Transcription regulation</keyword>
<dbReference type="SMART" id="SM00448">
    <property type="entry name" value="REC"/>
    <property type="match status" value="1"/>
</dbReference>
<dbReference type="SUPFAM" id="SSF52172">
    <property type="entry name" value="CheY-like"/>
    <property type="match status" value="1"/>
</dbReference>
<name>A0A518D0E4_9BACT</name>
<dbReference type="InterPro" id="IPR058031">
    <property type="entry name" value="AAA_lid_NorR"/>
</dbReference>
<dbReference type="PANTHER" id="PTHR32071:SF57">
    <property type="entry name" value="C4-DICARBOXYLATE TRANSPORT TRANSCRIPTIONAL REGULATORY PROTEIN DCTD"/>
    <property type="match status" value="1"/>
</dbReference>
<dbReference type="PROSITE" id="PS50110">
    <property type="entry name" value="RESPONSE_REGULATORY"/>
    <property type="match status" value="1"/>
</dbReference>
<dbReference type="InterPro" id="IPR027417">
    <property type="entry name" value="P-loop_NTPase"/>
</dbReference>
<keyword evidence="4" id="KW-0804">Transcription</keyword>
<evidence type="ECO:0000256" key="3">
    <source>
        <dbReference type="ARBA" id="ARBA00023015"/>
    </source>
</evidence>
<dbReference type="SUPFAM" id="SSF52540">
    <property type="entry name" value="P-loop containing nucleoside triphosphate hydrolases"/>
    <property type="match status" value="1"/>
</dbReference>
<dbReference type="RefSeq" id="WP_145187367.1">
    <property type="nucleotide sequence ID" value="NZ_CP036290.1"/>
</dbReference>
<dbReference type="InterPro" id="IPR009057">
    <property type="entry name" value="Homeodomain-like_sf"/>
</dbReference>
<dbReference type="SMART" id="SM00382">
    <property type="entry name" value="AAA"/>
    <property type="match status" value="1"/>
</dbReference>
<evidence type="ECO:0000259" key="6">
    <source>
        <dbReference type="PROSITE" id="PS50045"/>
    </source>
</evidence>
<evidence type="ECO:0000313" key="9">
    <source>
        <dbReference type="Proteomes" id="UP000319342"/>
    </source>
</evidence>
<dbReference type="InterPro" id="IPR003593">
    <property type="entry name" value="AAA+_ATPase"/>
</dbReference>
<gene>
    <name evidence="8" type="primary">zraR_6</name>
    <name evidence="8" type="ORF">Pla163_20610</name>
</gene>
<dbReference type="Proteomes" id="UP000319342">
    <property type="component" value="Chromosome"/>
</dbReference>
<dbReference type="Gene3D" id="3.40.50.2300">
    <property type="match status" value="1"/>
</dbReference>
<keyword evidence="2" id="KW-0067">ATP-binding</keyword>
<dbReference type="Gene3D" id="1.10.10.60">
    <property type="entry name" value="Homeodomain-like"/>
    <property type="match status" value="1"/>
</dbReference>
<dbReference type="CDD" id="cd00009">
    <property type="entry name" value="AAA"/>
    <property type="match status" value="1"/>
</dbReference>
<dbReference type="Gene3D" id="3.40.50.300">
    <property type="entry name" value="P-loop containing nucleotide triphosphate hydrolases"/>
    <property type="match status" value="1"/>
</dbReference>
<dbReference type="FunFam" id="3.40.50.300:FF:000006">
    <property type="entry name" value="DNA-binding transcriptional regulator NtrC"/>
    <property type="match status" value="1"/>
</dbReference>
<feature type="domain" description="Sigma-54 factor interaction" evidence="6">
    <location>
        <begin position="148"/>
        <end position="379"/>
    </location>
</feature>
<dbReference type="Gene3D" id="1.10.8.60">
    <property type="match status" value="1"/>
</dbReference>
<dbReference type="PROSITE" id="PS00688">
    <property type="entry name" value="SIGMA54_INTERACT_3"/>
    <property type="match status" value="1"/>
</dbReference>
<dbReference type="InterPro" id="IPR025662">
    <property type="entry name" value="Sigma_54_int_dom_ATP-bd_1"/>
</dbReference>
<proteinExistence type="predicted"/>
<evidence type="ECO:0000256" key="4">
    <source>
        <dbReference type="ARBA" id="ARBA00023163"/>
    </source>
</evidence>
<reference evidence="8 9" key="1">
    <citation type="submission" date="2019-02" db="EMBL/GenBank/DDBJ databases">
        <title>Deep-cultivation of Planctomycetes and their phenomic and genomic characterization uncovers novel biology.</title>
        <authorList>
            <person name="Wiegand S."/>
            <person name="Jogler M."/>
            <person name="Boedeker C."/>
            <person name="Pinto D."/>
            <person name="Vollmers J."/>
            <person name="Rivas-Marin E."/>
            <person name="Kohn T."/>
            <person name="Peeters S.H."/>
            <person name="Heuer A."/>
            <person name="Rast P."/>
            <person name="Oberbeckmann S."/>
            <person name="Bunk B."/>
            <person name="Jeske O."/>
            <person name="Meyerdierks A."/>
            <person name="Storesund J.E."/>
            <person name="Kallscheuer N."/>
            <person name="Luecker S."/>
            <person name="Lage O.M."/>
            <person name="Pohl T."/>
            <person name="Merkel B.J."/>
            <person name="Hornburger P."/>
            <person name="Mueller R.-W."/>
            <person name="Bruemmer F."/>
            <person name="Labrenz M."/>
            <person name="Spormann A.M."/>
            <person name="Op den Camp H."/>
            <person name="Overmann J."/>
            <person name="Amann R."/>
            <person name="Jetten M.S.M."/>
            <person name="Mascher T."/>
            <person name="Medema M.H."/>
            <person name="Devos D.P."/>
            <person name="Kaster A.-K."/>
            <person name="Ovreas L."/>
            <person name="Rohde M."/>
            <person name="Galperin M.Y."/>
            <person name="Jogler C."/>
        </authorList>
    </citation>
    <scope>NUCLEOTIDE SEQUENCE [LARGE SCALE GENOMIC DNA]</scope>
    <source>
        <strain evidence="8 9">Pla163</strain>
    </source>
</reference>
<dbReference type="GO" id="GO:0043565">
    <property type="term" value="F:sequence-specific DNA binding"/>
    <property type="evidence" value="ECO:0007669"/>
    <property type="project" value="InterPro"/>
</dbReference>